<dbReference type="EMBL" id="RKHK01000001">
    <property type="protein sequence ID" value="ROR73234.1"/>
    <property type="molecule type" value="Genomic_DNA"/>
</dbReference>
<dbReference type="Pfam" id="PF00196">
    <property type="entry name" value="GerE"/>
    <property type="match status" value="1"/>
</dbReference>
<organism evidence="2 3">
    <name type="scientific">Bogoriella caseilytica</name>
    <dbReference type="NCBI Taxonomy" id="56055"/>
    <lineage>
        <taxon>Bacteria</taxon>
        <taxon>Bacillati</taxon>
        <taxon>Actinomycetota</taxon>
        <taxon>Actinomycetes</taxon>
        <taxon>Micrococcales</taxon>
        <taxon>Bogoriellaceae</taxon>
        <taxon>Bogoriella</taxon>
    </lineage>
</organism>
<name>A0A3N2BDX1_9MICO</name>
<dbReference type="Gene3D" id="1.10.10.10">
    <property type="entry name" value="Winged helix-like DNA-binding domain superfamily/Winged helix DNA-binding domain"/>
    <property type="match status" value="1"/>
</dbReference>
<feature type="domain" description="HTH luxR-type" evidence="1">
    <location>
        <begin position="426"/>
        <end position="483"/>
    </location>
</feature>
<dbReference type="AlphaFoldDB" id="A0A3N2BDX1"/>
<dbReference type="GO" id="GO:0003677">
    <property type="term" value="F:DNA binding"/>
    <property type="evidence" value="ECO:0007669"/>
    <property type="project" value="InterPro"/>
</dbReference>
<keyword evidence="3" id="KW-1185">Reference proteome</keyword>
<proteinExistence type="predicted"/>
<reference evidence="2 3" key="1">
    <citation type="submission" date="2018-11" db="EMBL/GenBank/DDBJ databases">
        <title>Sequencing the genomes of 1000 actinobacteria strains.</title>
        <authorList>
            <person name="Klenk H.-P."/>
        </authorList>
    </citation>
    <scope>NUCLEOTIDE SEQUENCE [LARGE SCALE GENOMIC DNA]</scope>
    <source>
        <strain evidence="2 3">DSM 11294</strain>
    </source>
</reference>
<dbReference type="Proteomes" id="UP000280668">
    <property type="component" value="Unassembled WGS sequence"/>
</dbReference>
<evidence type="ECO:0000313" key="3">
    <source>
        <dbReference type="Proteomes" id="UP000280668"/>
    </source>
</evidence>
<dbReference type="RefSeq" id="WP_170163242.1">
    <property type="nucleotide sequence ID" value="NZ_RKHK01000001.1"/>
</dbReference>
<dbReference type="InterPro" id="IPR036388">
    <property type="entry name" value="WH-like_DNA-bd_sf"/>
</dbReference>
<evidence type="ECO:0000259" key="1">
    <source>
        <dbReference type="SMART" id="SM00421"/>
    </source>
</evidence>
<dbReference type="InterPro" id="IPR000792">
    <property type="entry name" value="Tscrpt_reg_LuxR_C"/>
</dbReference>
<comment type="caution">
    <text evidence="2">The sequence shown here is derived from an EMBL/GenBank/DDBJ whole genome shotgun (WGS) entry which is preliminary data.</text>
</comment>
<evidence type="ECO:0000313" key="2">
    <source>
        <dbReference type="EMBL" id="ROR73234.1"/>
    </source>
</evidence>
<accession>A0A3N2BDX1</accession>
<dbReference type="GO" id="GO:0006355">
    <property type="term" value="P:regulation of DNA-templated transcription"/>
    <property type="evidence" value="ECO:0007669"/>
    <property type="project" value="InterPro"/>
</dbReference>
<protein>
    <submittedName>
        <fullName evidence="2">Regulatory LuxR family protein</fullName>
    </submittedName>
</protein>
<sequence length="495" mass="53348">MHTVDEQGDVGPAEQCRALIAEAHDAWLRGDGAGTWRALDAAERAAAHTTRPSRLRAEVAAARSAAFLRAERTTEALAAARECLHLAGRATHGHRLRHAVSHARITLATYEPPDDGSGQAPAAALAVLDEIAELRDPGLEDVRSRAITNGLNRRLVAAHRHLDDPEAQTAAWIQVSRARTLSEQLRAQGSVVRQAIDLAERTGQWERGWDYANLPLPSGLERNERVAILAKAARLAWHRGLTSEARELGTRARQASVAIDHPWVRVYAYLGGVIAAAAGTGSIRAALLAYQRCTTRAGHDSRSHRAWEVAQVALEFGLSANAARSFLAATVPGVWAERPWAPFARVVLSDAAGEEPRTEDLAAIDLREHGAADQARVHLARARVAARSGHRVSAVLSLQRARLLLRSWPGRVAEQVEREAATLTGTLPATAAQRRVLDLVIEGHTNREIGRALGCAERTVAVHVAALLRSSSTTSRAALAAQEVARRALMVAPEL</sequence>
<dbReference type="InterPro" id="IPR016032">
    <property type="entry name" value="Sig_transdc_resp-reg_C-effctor"/>
</dbReference>
<dbReference type="SMART" id="SM00421">
    <property type="entry name" value="HTH_LUXR"/>
    <property type="match status" value="1"/>
</dbReference>
<dbReference type="SUPFAM" id="SSF46894">
    <property type="entry name" value="C-terminal effector domain of the bipartite response regulators"/>
    <property type="match status" value="1"/>
</dbReference>
<gene>
    <name evidence="2" type="ORF">EDD31_1607</name>
</gene>